<evidence type="ECO:0000313" key="1">
    <source>
        <dbReference type="EMBL" id="MBX43362.1"/>
    </source>
</evidence>
<reference evidence="1" key="1">
    <citation type="submission" date="2018-02" db="EMBL/GenBank/DDBJ databases">
        <title>Rhizophora mucronata_Transcriptome.</title>
        <authorList>
            <person name="Meera S.P."/>
            <person name="Sreeshan A."/>
            <person name="Augustine A."/>
        </authorList>
    </citation>
    <scope>NUCLEOTIDE SEQUENCE</scope>
    <source>
        <tissue evidence="1">Leaf</tissue>
    </source>
</reference>
<name>A0A2P2NLI5_RHIMU</name>
<dbReference type="EMBL" id="GGEC01062878">
    <property type="protein sequence ID" value="MBX43362.1"/>
    <property type="molecule type" value="Transcribed_RNA"/>
</dbReference>
<dbReference type="AlphaFoldDB" id="A0A2P2NLI5"/>
<proteinExistence type="predicted"/>
<protein>
    <submittedName>
        <fullName evidence="1">Uncharacterized protein</fullName>
    </submittedName>
</protein>
<organism evidence="1">
    <name type="scientific">Rhizophora mucronata</name>
    <name type="common">Asiatic mangrove</name>
    <dbReference type="NCBI Taxonomy" id="61149"/>
    <lineage>
        <taxon>Eukaryota</taxon>
        <taxon>Viridiplantae</taxon>
        <taxon>Streptophyta</taxon>
        <taxon>Embryophyta</taxon>
        <taxon>Tracheophyta</taxon>
        <taxon>Spermatophyta</taxon>
        <taxon>Magnoliopsida</taxon>
        <taxon>eudicotyledons</taxon>
        <taxon>Gunneridae</taxon>
        <taxon>Pentapetalae</taxon>
        <taxon>rosids</taxon>
        <taxon>fabids</taxon>
        <taxon>Malpighiales</taxon>
        <taxon>Rhizophoraceae</taxon>
        <taxon>Rhizophora</taxon>
    </lineage>
</organism>
<sequence length="63" mass="7885">MSLLLLRLPRGKCQQHQLMARIPPPVEFWLWKRHQWGHYQLNQLTEKFHYSEKFWQIGQKREL</sequence>
<accession>A0A2P2NLI5</accession>